<dbReference type="Proteomes" id="UP000028511">
    <property type="component" value="Unassembled WGS sequence"/>
</dbReference>
<reference evidence="1" key="1">
    <citation type="submission" date="2013-07" db="EMBL/GenBank/DDBJ databases">
        <title>Sub-species coevolution in mutualistic symbiosis.</title>
        <authorList>
            <person name="Murfin K."/>
            <person name="Klassen J."/>
            <person name="Lee M."/>
            <person name="Forst S."/>
            <person name="Stock P."/>
            <person name="Goodrich-Blair H."/>
        </authorList>
    </citation>
    <scope>NUCLEOTIDE SEQUENCE [LARGE SCALE GENOMIC DNA]</scope>
    <source>
        <strain evidence="1">Puntauvense</strain>
    </source>
</reference>
<gene>
    <name evidence="1" type="ORF">XBP1_760005</name>
</gene>
<proteinExistence type="predicted"/>
<organism evidence="1 2">
    <name type="scientific">Xenorhabdus bovienii str. puntauvense</name>
    <dbReference type="NCBI Taxonomy" id="1398201"/>
    <lineage>
        <taxon>Bacteria</taxon>
        <taxon>Pseudomonadati</taxon>
        <taxon>Pseudomonadota</taxon>
        <taxon>Gammaproteobacteria</taxon>
        <taxon>Enterobacterales</taxon>
        <taxon>Morganellaceae</taxon>
        <taxon>Xenorhabdus</taxon>
    </lineage>
</organism>
<dbReference type="EMBL" id="CBSW010000283">
    <property type="protein sequence ID" value="CDG99192.1"/>
    <property type="molecule type" value="Genomic_DNA"/>
</dbReference>
<evidence type="ECO:0000313" key="2">
    <source>
        <dbReference type="Proteomes" id="UP000028511"/>
    </source>
</evidence>
<protein>
    <submittedName>
        <fullName evidence="1">Uncharacterized protein</fullName>
    </submittedName>
</protein>
<dbReference type="AlphaFoldDB" id="A0A077NLN1"/>
<name>A0A077NLN1_XENBV</name>
<comment type="caution">
    <text evidence="1">The sequence shown here is derived from an EMBL/GenBank/DDBJ whole genome shotgun (WGS) entry which is preliminary data.</text>
</comment>
<evidence type="ECO:0000313" key="1">
    <source>
        <dbReference type="EMBL" id="CDG99192.1"/>
    </source>
</evidence>
<accession>A0A077NLN1</accession>
<sequence>MLGFKNFRRTQSVLAGIELVNMLRKGQYPQEPECFLSPAEFFYQLAA</sequence>
<dbReference type="HOGENOM" id="CLU_067322_2_6_6"/>